<proteinExistence type="inferred from homology"/>
<comment type="function">
    <text evidence="1">Key component of the cytosolic iron-sulfur protein assembly (CIA) complex, a multiprotein complex that mediates the incorporation of iron-sulfur cluster into apoproteins specifically involved in DNA metabolism and genomic integrity. In the CIA complex, MMS19 acts as an adapter between early-acting CIA components and a subset of cellular target iron-sulfur proteins.</text>
</comment>
<protein>
    <recommendedName>
        <fullName evidence="1">MMS19 nucleotide excision repair protein</fullName>
    </recommendedName>
</protein>
<dbReference type="Proteomes" id="UP001189429">
    <property type="component" value="Unassembled WGS sequence"/>
</dbReference>
<evidence type="ECO:0000259" key="3">
    <source>
        <dbReference type="Pfam" id="PF14500"/>
    </source>
</evidence>
<keyword evidence="5" id="KW-1185">Reference proteome</keyword>
<feature type="domain" description="MMS19 N-terminal" evidence="3">
    <location>
        <begin position="94"/>
        <end position="367"/>
    </location>
</feature>
<organism evidence="4 5">
    <name type="scientific">Prorocentrum cordatum</name>
    <dbReference type="NCBI Taxonomy" id="2364126"/>
    <lineage>
        <taxon>Eukaryota</taxon>
        <taxon>Sar</taxon>
        <taxon>Alveolata</taxon>
        <taxon>Dinophyceae</taxon>
        <taxon>Prorocentrales</taxon>
        <taxon>Prorocentraceae</taxon>
        <taxon>Prorocentrum</taxon>
    </lineage>
</organism>
<gene>
    <name evidence="4" type="ORF">PCOR1329_LOCUS51579</name>
</gene>
<dbReference type="InterPro" id="IPR029240">
    <property type="entry name" value="MMS19_N"/>
</dbReference>
<reference evidence="4" key="1">
    <citation type="submission" date="2023-10" db="EMBL/GenBank/DDBJ databases">
        <authorList>
            <person name="Chen Y."/>
            <person name="Shah S."/>
            <person name="Dougan E. K."/>
            <person name="Thang M."/>
            <person name="Chan C."/>
        </authorList>
    </citation>
    <scope>NUCLEOTIDE SEQUENCE [LARGE SCALE GENOMIC DNA]</scope>
</reference>
<dbReference type="InterPro" id="IPR011989">
    <property type="entry name" value="ARM-like"/>
</dbReference>
<sequence length="1161" mass="119963">MLRGSCVRSGLSLCRRDLPKWSKHRLGASEARRRSFGFVEPSKTRFSPRGPVRGHPPALPRTTDDDTDEERQAALKCVVEALSAQQIALLDVVVALESALSAQAAPSERRNAVVLLRDCLLQAQLRLNFKHVSVLVTFFCSKITDWQCVEGALGGLLALMQHHGPVLRTLKSDDDEPMVTRIAAAVFKDVHTPSHGQAGRKLCLDFAYLLLREWRGEAVALGPKLGEAISGMIEEERDPRNLLLSFAIVPALFECEASCASEQTITAIFETLSSYFPITFTPAKDDKVGITGDDLREGLRRALGCSARLAGLAAPFLLDAARDAHGGEAADAPAQACSTLGACLEMWGPSVAQKYVGEVLKTAENQVCRTFSPDAGEFSSLARRALAAAMKGTPAGLYPAWLGKEVEPHLKARAADAAKGSSSLASAGSRQLLLAAAAAHPALLDRVWSSVVPLLVPPATEVTDGALLPLGSLAFALDLAGLAQGPNGKVLLAPRHVKQLLAAALATLLALPPGSDGANCTSAAAAEDAYGHGHAHGAAAAEDAHAHGHAHGGCCGGGCHGSDDSGAAPTGSVATALRLTGLLARLAGGEEESRRAFHALRLALLPPLAEESPTFKAWAEGWRHELLAAPEGDARASALVDAVADVAGGHPAHAAVLAPALTHLQASTVPPWLATELPRLMSTAAVCLARQATADGAGTDGAAAVTAGELLERAIQLARPGGRPAAAAAKALVAIAAALENPAAPAAATAWAAGHLVTAAGLPSELPRLCAGPSGTGDGDLQELAPAARELLRALLLRLPKEQGRVIRRGVFEAVAASENEDSALPSVALVPAVLPAAAEEDWAACDRAFPRVCSCMLALERPSLEPIALDAVGSLVEHCPAAQAEPLVASLRDSLGKQLGAGAGAVNPAAARGAARCCTAAVAALLRRGGFAAEAAGLLDVLTGALDTGSASLEHVPLGIQVLAPPNFGDSAPPLPPVALQQLSRTVLPMLMTRAKGGTAKGAVATEASRAALQSAVALLSTLRAEVACTDCAEELRWCALTGLKHLAGASSAQGHPSVFAAQVVQLAVRAISRNEAWVEDDLQSVVPPLAALCATHRVPLVRLGCLQALRHLSLRSSGHLAPFRKQIELAIRKATEDRRREVRLMAVAALNALLCGNAS</sequence>
<dbReference type="PANTHER" id="PTHR12891">
    <property type="entry name" value="DNA REPAIR/TRANSCRIPTION PROTEIN MET18/MMS19"/>
    <property type="match status" value="1"/>
</dbReference>
<keyword evidence="1" id="KW-0539">Nucleus</keyword>
<dbReference type="SUPFAM" id="SSF48371">
    <property type="entry name" value="ARM repeat"/>
    <property type="match status" value="1"/>
</dbReference>
<dbReference type="Pfam" id="PF14500">
    <property type="entry name" value="MMS19_N"/>
    <property type="match status" value="1"/>
</dbReference>
<dbReference type="EMBL" id="CAUYUJ010016260">
    <property type="protein sequence ID" value="CAK0863424.1"/>
    <property type="molecule type" value="Genomic_DNA"/>
</dbReference>
<dbReference type="InterPro" id="IPR016024">
    <property type="entry name" value="ARM-type_fold"/>
</dbReference>
<dbReference type="InterPro" id="IPR039920">
    <property type="entry name" value="MMS19"/>
</dbReference>
<comment type="caution">
    <text evidence="4">The sequence shown here is derived from an EMBL/GenBank/DDBJ whole genome shotgun (WGS) entry which is preliminary data.</text>
</comment>
<accession>A0ABN9UTN5</accession>
<name>A0ABN9UTN5_9DINO</name>
<evidence type="ECO:0000256" key="2">
    <source>
        <dbReference type="SAM" id="MobiDB-lite"/>
    </source>
</evidence>
<feature type="region of interest" description="Disordered" evidence="2">
    <location>
        <begin position="41"/>
        <end position="67"/>
    </location>
</feature>
<evidence type="ECO:0000256" key="1">
    <source>
        <dbReference type="RuleBase" id="RU367072"/>
    </source>
</evidence>
<comment type="similarity">
    <text evidence="1">Belongs to the MET18/MMS19 family.</text>
</comment>
<evidence type="ECO:0000313" key="4">
    <source>
        <dbReference type="EMBL" id="CAK0863424.1"/>
    </source>
</evidence>
<keyword evidence="1" id="KW-0234">DNA repair</keyword>
<keyword evidence="1" id="KW-0227">DNA damage</keyword>
<dbReference type="Gene3D" id="1.25.10.10">
    <property type="entry name" value="Leucine-rich Repeat Variant"/>
    <property type="match status" value="1"/>
</dbReference>
<comment type="subcellular location">
    <subcellularLocation>
        <location evidence="1">Nucleus</location>
    </subcellularLocation>
</comment>
<dbReference type="PANTHER" id="PTHR12891:SF0">
    <property type="entry name" value="MMS19 NUCLEOTIDE EXCISION REPAIR PROTEIN HOMOLOG"/>
    <property type="match status" value="1"/>
</dbReference>
<evidence type="ECO:0000313" key="5">
    <source>
        <dbReference type="Proteomes" id="UP001189429"/>
    </source>
</evidence>